<dbReference type="Gene3D" id="2.130.10.10">
    <property type="entry name" value="YVTN repeat-like/Quinoprotein amine dehydrogenase"/>
    <property type="match status" value="2"/>
</dbReference>
<dbReference type="PANTHER" id="PTHR15574:SF21">
    <property type="entry name" value="DDB1- AND CUL4-ASSOCIATED FACTOR 8"/>
    <property type="match status" value="1"/>
</dbReference>
<dbReference type="SMART" id="SM00320">
    <property type="entry name" value="WD40"/>
    <property type="match status" value="5"/>
</dbReference>
<dbReference type="GO" id="GO:0080008">
    <property type="term" value="C:Cul4-RING E3 ubiquitin ligase complex"/>
    <property type="evidence" value="ECO:0007669"/>
    <property type="project" value="TreeGrafter"/>
</dbReference>
<feature type="region of interest" description="Disordered" evidence="4">
    <location>
        <begin position="20"/>
        <end position="39"/>
    </location>
</feature>
<evidence type="ECO:0000256" key="2">
    <source>
        <dbReference type="ARBA" id="ARBA00022737"/>
    </source>
</evidence>
<name>A0A4Z2DI50_SCHJA</name>
<comment type="caution">
    <text evidence="5">The sequence shown here is derived from an EMBL/GenBank/DDBJ whole genome shotgun (WGS) entry which is preliminary data.</text>
</comment>
<keyword evidence="1 3" id="KW-0853">WD repeat</keyword>
<organism evidence="5 6">
    <name type="scientific">Schistosoma japonicum</name>
    <name type="common">Blood fluke</name>
    <dbReference type="NCBI Taxonomy" id="6182"/>
    <lineage>
        <taxon>Eukaryota</taxon>
        <taxon>Metazoa</taxon>
        <taxon>Spiralia</taxon>
        <taxon>Lophotrochozoa</taxon>
        <taxon>Platyhelminthes</taxon>
        <taxon>Trematoda</taxon>
        <taxon>Digenea</taxon>
        <taxon>Strigeidida</taxon>
        <taxon>Schistosomatoidea</taxon>
        <taxon>Schistosomatidae</taxon>
        <taxon>Schistosoma</taxon>
    </lineage>
</organism>
<dbReference type="InterPro" id="IPR001680">
    <property type="entry name" value="WD40_rpt"/>
</dbReference>
<proteinExistence type="predicted"/>
<dbReference type="EMBL" id="SKCS01000140">
    <property type="protein sequence ID" value="TNN15900.1"/>
    <property type="molecule type" value="Genomic_DNA"/>
</dbReference>
<gene>
    <name evidence="5" type="ORF">EWB00_001013</name>
</gene>
<dbReference type="GO" id="GO:0005737">
    <property type="term" value="C:cytoplasm"/>
    <property type="evidence" value="ECO:0007669"/>
    <property type="project" value="TreeGrafter"/>
</dbReference>
<evidence type="ECO:0000256" key="1">
    <source>
        <dbReference type="ARBA" id="ARBA00022574"/>
    </source>
</evidence>
<protein>
    <submittedName>
        <fullName evidence="5">DDB1-and CUL4-associated factor 8</fullName>
    </submittedName>
</protein>
<evidence type="ECO:0000313" key="6">
    <source>
        <dbReference type="Proteomes" id="UP000311919"/>
    </source>
</evidence>
<evidence type="ECO:0000256" key="3">
    <source>
        <dbReference type="PROSITE-ProRule" id="PRU00221"/>
    </source>
</evidence>
<evidence type="ECO:0000313" key="5">
    <source>
        <dbReference type="EMBL" id="TNN15900.1"/>
    </source>
</evidence>
<reference evidence="5 6" key="1">
    <citation type="submission" date="2019-03" db="EMBL/GenBank/DDBJ databases">
        <title>An improved genome assembly of the fluke Schistosoma japonicum.</title>
        <authorList>
            <person name="Hu W."/>
            <person name="Luo F."/>
            <person name="Yin M."/>
            <person name="Mo X."/>
            <person name="Sun C."/>
            <person name="Wu Q."/>
            <person name="Zhu B."/>
            <person name="Xiang M."/>
            <person name="Wang J."/>
            <person name="Wang Y."/>
            <person name="Zhang T."/>
            <person name="Xu B."/>
            <person name="Zheng H."/>
            <person name="Feng Z."/>
        </authorList>
    </citation>
    <scope>NUCLEOTIDE SEQUENCE [LARGE SCALE GENOMIC DNA]</scope>
    <source>
        <strain evidence="5">HuSjv2</strain>
        <tissue evidence="5">Worms</tissue>
    </source>
</reference>
<feature type="non-terminal residue" evidence="5">
    <location>
        <position position="578"/>
    </location>
</feature>
<dbReference type="InterPro" id="IPR036322">
    <property type="entry name" value="WD40_repeat_dom_sf"/>
</dbReference>
<dbReference type="InterPro" id="IPR015943">
    <property type="entry name" value="WD40/YVTN_repeat-like_dom_sf"/>
</dbReference>
<dbReference type="Pfam" id="PF00400">
    <property type="entry name" value="WD40"/>
    <property type="match status" value="2"/>
</dbReference>
<sequence length="578" mass="64312">MHVIDSELNSQESLDDNIVINSTSSSSDDDSFSPTVNSLNSFNLQPKDGDYSKFKRQLECDLRIGSAYYIGTSANPSFTISDSSAQDVNGGQNTRSRAFMRHPFNLLLAREQGDIGPSSKSRRLRYRASRWITDGSQRFDGLQIYGHRQKGALYPDSQTFQENVQGSLWAVTRLHLENKFECHRGCVNTLNFNSRGNLIASGSDDLKVVVTNWITGEQAWSYRTGHCSNIFHVKFIPESNDLQIVSCGCDSEVRLAHLSPTGGLACPTRLLVKHNRACHKLSIPNGEPNIVLSAGADGRVFSTDLRIPKAHRLLWLPFSEFFSIASNPSRSHELALCGRSESIVRIYDRRKIDKGDPNSGLLHTIGADHLRGNRRQSDGNNVVQANRQLINSCRNRFRSSIDSDSDSDSDSNNLLNSLSVQLGRRIRAVLNGLRGRARAALLLGNNSEDSFSTDPSYNFEVTKYSVTAAVYSAQGDAILLSYNDENIYLFDVNQSNKPYLHKYSGHRNMQTIVGATFFGPNSEYVVSGSDDGYFYLWDRESEGIIQWLHADIDGAVNVIESHPTLPVLASAGLDYDFK</sequence>
<dbReference type="Proteomes" id="UP000311919">
    <property type="component" value="Unassembled WGS sequence"/>
</dbReference>
<keyword evidence="6" id="KW-1185">Reference proteome</keyword>
<dbReference type="AlphaFoldDB" id="A0A4Z2DI50"/>
<dbReference type="STRING" id="6182.A0A4Z2DI50"/>
<accession>A0A4Z2DI50</accession>
<dbReference type="SUPFAM" id="SSF50978">
    <property type="entry name" value="WD40 repeat-like"/>
    <property type="match status" value="1"/>
</dbReference>
<dbReference type="InterPro" id="IPR045151">
    <property type="entry name" value="DCAF8"/>
</dbReference>
<dbReference type="PANTHER" id="PTHR15574">
    <property type="entry name" value="WD REPEAT DOMAIN-CONTAINING FAMILY"/>
    <property type="match status" value="1"/>
</dbReference>
<evidence type="ECO:0000256" key="4">
    <source>
        <dbReference type="SAM" id="MobiDB-lite"/>
    </source>
</evidence>
<feature type="repeat" description="WD" evidence="3">
    <location>
        <begin position="506"/>
        <end position="538"/>
    </location>
</feature>
<dbReference type="PROSITE" id="PS50082">
    <property type="entry name" value="WD_REPEATS_2"/>
    <property type="match status" value="1"/>
</dbReference>
<dbReference type="OrthoDB" id="4869960at2759"/>
<keyword evidence="2" id="KW-0677">Repeat</keyword>